<evidence type="ECO:0000313" key="4">
    <source>
        <dbReference type="Proteomes" id="UP000239156"/>
    </source>
</evidence>
<keyword evidence="2" id="KW-0732">Signal</keyword>
<comment type="caution">
    <text evidence="3">The sequence shown here is derived from an EMBL/GenBank/DDBJ whole genome shotgun (WGS) entry which is preliminary data.</text>
</comment>
<organism evidence="3 4">
    <name type="scientific">Puccinia striiformis</name>
    <dbReference type="NCBI Taxonomy" id="27350"/>
    <lineage>
        <taxon>Eukaryota</taxon>
        <taxon>Fungi</taxon>
        <taxon>Dikarya</taxon>
        <taxon>Basidiomycota</taxon>
        <taxon>Pucciniomycotina</taxon>
        <taxon>Pucciniomycetes</taxon>
        <taxon>Pucciniales</taxon>
        <taxon>Pucciniaceae</taxon>
        <taxon>Puccinia</taxon>
    </lineage>
</organism>
<evidence type="ECO:0000313" key="3">
    <source>
        <dbReference type="EMBL" id="POW08353.1"/>
    </source>
</evidence>
<feature type="signal peptide" evidence="2">
    <location>
        <begin position="1"/>
        <end position="19"/>
    </location>
</feature>
<protein>
    <submittedName>
        <fullName evidence="3">Uncharacterized protein</fullName>
    </submittedName>
</protein>
<feature type="compositionally biased region" description="Basic and acidic residues" evidence="1">
    <location>
        <begin position="37"/>
        <end position="46"/>
    </location>
</feature>
<accession>A0A2S4VFQ5</accession>
<dbReference type="AlphaFoldDB" id="A0A2S4VFQ5"/>
<name>A0A2S4VFQ5_9BASI</name>
<gene>
    <name evidence="3" type="ORF">PSTT_07623</name>
</gene>
<evidence type="ECO:0000256" key="2">
    <source>
        <dbReference type="SAM" id="SignalP"/>
    </source>
</evidence>
<sequence length="62" mass="6739">MNLSLSLVLPFLVFQVIMGIDPTSRTSNKLKSRSIRPSKEVLERNAGDTGLTPPPDLSPPCC</sequence>
<reference evidence="3" key="1">
    <citation type="submission" date="2017-12" db="EMBL/GenBank/DDBJ databases">
        <title>Gene loss provides genomic basis for host adaptation in cereal stripe rust fungi.</title>
        <authorList>
            <person name="Xia C."/>
        </authorList>
    </citation>
    <scope>NUCLEOTIDE SEQUENCE [LARGE SCALE GENOMIC DNA]</scope>
    <source>
        <strain evidence="3">93-210</strain>
    </source>
</reference>
<proteinExistence type="predicted"/>
<dbReference type="VEuPathDB" id="FungiDB:PSTT_07623"/>
<evidence type="ECO:0000256" key="1">
    <source>
        <dbReference type="SAM" id="MobiDB-lite"/>
    </source>
</evidence>
<dbReference type="EMBL" id="PKSL01000065">
    <property type="protein sequence ID" value="POW08353.1"/>
    <property type="molecule type" value="Genomic_DNA"/>
</dbReference>
<dbReference type="Proteomes" id="UP000239156">
    <property type="component" value="Unassembled WGS sequence"/>
</dbReference>
<keyword evidence="4" id="KW-1185">Reference proteome</keyword>
<feature type="region of interest" description="Disordered" evidence="1">
    <location>
        <begin position="23"/>
        <end position="62"/>
    </location>
</feature>
<feature type="compositionally biased region" description="Pro residues" evidence="1">
    <location>
        <begin position="52"/>
        <end position="62"/>
    </location>
</feature>
<feature type="chain" id="PRO_5015682725" evidence="2">
    <location>
        <begin position="20"/>
        <end position="62"/>
    </location>
</feature>